<keyword evidence="2" id="KW-0813">Transport</keyword>
<evidence type="ECO:0000313" key="10">
    <source>
        <dbReference type="EMBL" id="QXT62153.1"/>
    </source>
</evidence>
<dbReference type="Pfam" id="PF02687">
    <property type="entry name" value="FtsX"/>
    <property type="match status" value="1"/>
</dbReference>
<dbReference type="PROSITE" id="PS50893">
    <property type="entry name" value="ABC_TRANSPORTER_2"/>
    <property type="match status" value="1"/>
</dbReference>
<evidence type="ECO:0000256" key="3">
    <source>
        <dbReference type="ARBA" id="ARBA00022475"/>
    </source>
</evidence>
<evidence type="ECO:0000256" key="7">
    <source>
        <dbReference type="ARBA" id="ARBA00038388"/>
    </source>
</evidence>
<proteinExistence type="inferred from homology"/>
<dbReference type="CDD" id="cd03255">
    <property type="entry name" value="ABC_MJ0796_LolCDE_FtsE"/>
    <property type="match status" value="1"/>
</dbReference>
<dbReference type="InterPro" id="IPR003838">
    <property type="entry name" value="ABC3_permease_C"/>
</dbReference>
<comment type="subcellular location">
    <subcellularLocation>
        <location evidence="1">Cell inner membrane</location>
        <topology evidence="1">Multi-pass membrane protein</topology>
    </subcellularLocation>
</comment>
<comment type="similarity">
    <text evidence="7">Belongs to the ABC transporter superfamily. Macrolide exporter (TC 3.A.1.122) family.</text>
</comment>
<accession>A0ABX8SFG7</accession>
<protein>
    <submittedName>
        <fullName evidence="10">ATP-binding cassette domain-containing protein</fullName>
    </submittedName>
</protein>
<feature type="transmembrane region" description="Helical" evidence="8">
    <location>
        <begin position="1083"/>
        <end position="1109"/>
    </location>
</feature>
<keyword evidence="6 8" id="KW-0472">Membrane</keyword>
<feature type="domain" description="ABC transporter" evidence="9">
    <location>
        <begin position="2"/>
        <end position="240"/>
    </location>
</feature>
<gene>
    <name evidence="10" type="ORF">KDB89_10290</name>
</gene>
<dbReference type="PANTHER" id="PTHR42798">
    <property type="entry name" value="LIPOPROTEIN-RELEASING SYSTEM ATP-BINDING PROTEIN LOLD"/>
    <property type="match status" value="1"/>
</dbReference>
<keyword evidence="3" id="KW-1003">Cell membrane</keyword>
<evidence type="ECO:0000259" key="9">
    <source>
        <dbReference type="PROSITE" id="PS50893"/>
    </source>
</evidence>
<dbReference type="PROSITE" id="PS00211">
    <property type="entry name" value="ABC_TRANSPORTER_1"/>
    <property type="match status" value="1"/>
</dbReference>
<dbReference type="Pfam" id="PF00005">
    <property type="entry name" value="ABC_tran"/>
    <property type="match status" value="1"/>
</dbReference>
<keyword evidence="11" id="KW-1185">Reference proteome</keyword>
<sequence>MLELRDVRKTYTTGDFTQVALNDVSIAFRDSEFVAVLGPSGSGKTTMLNIVGGLDHYDSGNLIIDGIETSSYRDRDWDAYRNNRIGFVFQSYNLIPHQSVLANVELALTLAGVSRAERRRRATAALQDVGLGDHIHKRPSQLSGGQMQRVAIARALVNDPEILLADEPTGALDSTTSVQIMGLLTSIARDRLVVMVTHNPELAEEYATRIVSLKDGVIASDTDPFVPQAVEREGRKARRTAMSFPTAIALSFNNLMTKKGRTLMTSFAGSIGIIGIASILALANGVNAYIKGVEEDTLSLYPLSIQRQGVDLTSLLTASSGIAQEASGSGDTDDGDVHEVQLMASMFGSVGTNDLRSLKSFLDANGGGIDDYVNSIQYSYDVSPLIYASDTSDGVRQVNPDTTFSSLGFGSSTSASSLLSSSSSTSVFSELVDDLSLVENNAEVVAGRWPTAYDEVALVLTGSGGVSDLTLYAMGLRDPQELDDMVKQVAIEGDVTVPDDPGTYSYQELMGVTFKAVDSADLYSYDDEFDVWTDRSDDTDYVTDLVDDGDELRVVGVVQPSGDSSTLQPGIYYTRDLTEHMIADATDSAIVQSQLADPDVDVFTGKEFGAEDDGEEADLSSLFTIDEDALAGAFTFDQSKLQLDTSALESELSNLDLGLDDVQLDASKLPALDVADILSQLDLSSVIKLPEAEDDGEATPSAPQVDTEVLTAAVTAFVEAYTQWATAAGLDPTDPATLTAFLASAEGQAALAAGGEALDAEAAQQLLEAYLAFAVTTGADPSDVATTMPAFLASPEGQALLASLTPDTPDADDAAQAADDSLAGRLVQGYLAYAQANNLDPADIGTNLPAFLATDEGAALLAEAGTYVDTDALSAQLQPILGDYVDQVVAAYSADLSSQLGAALSSQIGSALESSMASLADNMSSAMGINEDAFLDAFQLNRSTDELTRLLMSMANTEAASLEGNLRTLGYADLDNPSNIDIYPIDFESKAEVINILDTYNDDARDAGDDDRVVTYTDIVGALMTSVTDIINTISYVLIAFVAISLVVSSIMIGVITYISVLERKKEIGILRSVGARKRDIRTVFNAETLIVGFVAGALGVAITALMTIPANAIVAANFGVENVAVLPWQAAIILVLISMGLTSVAGLMPASTASRKDPVEALRSE</sequence>
<name>A0ABX8SFG7_9ACTN</name>
<evidence type="ECO:0000256" key="6">
    <source>
        <dbReference type="ARBA" id="ARBA00023136"/>
    </source>
</evidence>
<dbReference type="InterPro" id="IPR003439">
    <property type="entry name" value="ABC_transporter-like_ATP-bd"/>
</dbReference>
<dbReference type="GO" id="GO:0005524">
    <property type="term" value="F:ATP binding"/>
    <property type="evidence" value="ECO:0007669"/>
    <property type="project" value="UniProtKB-KW"/>
</dbReference>
<dbReference type="InterPro" id="IPR003593">
    <property type="entry name" value="AAA+_ATPase"/>
</dbReference>
<feature type="transmembrane region" description="Helical" evidence="8">
    <location>
        <begin position="1129"/>
        <end position="1149"/>
    </location>
</feature>
<dbReference type="InterPro" id="IPR017911">
    <property type="entry name" value="MacB-like_ATP-bd"/>
</dbReference>
<feature type="transmembrane region" description="Helical" evidence="8">
    <location>
        <begin position="1034"/>
        <end position="1062"/>
    </location>
</feature>
<keyword evidence="10" id="KW-0067">ATP-binding</keyword>
<dbReference type="Proteomes" id="UP000824504">
    <property type="component" value="Chromosome"/>
</dbReference>
<evidence type="ECO:0000256" key="4">
    <source>
        <dbReference type="ARBA" id="ARBA00022692"/>
    </source>
</evidence>
<evidence type="ECO:0000256" key="8">
    <source>
        <dbReference type="SAM" id="Phobius"/>
    </source>
</evidence>
<evidence type="ECO:0000256" key="2">
    <source>
        <dbReference type="ARBA" id="ARBA00022448"/>
    </source>
</evidence>
<keyword evidence="5 8" id="KW-1133">Transmembrane helix</keyword>
<keyword evidence="10" id="KW-0547">Nucleotide-binding</keyword>
<reference evidence="10 11" key="1">
    <citation type="submission" date="2021-07" db="EMBL/GenBank/DDBJ databases">
        <title>complete genome sequencing of Tessaracoccus sp.J1M15.</title>
        <authorList>
            <person name="Bae J.-W."/>
            <person name="Kim D.-y."/>
        </authorList>
    </citation>
    <scope>NUCLEOTIDE SEQUENCE [LARGE SCALE GENOMIC DNA]</scope>
    <source>
        <strain evidence="10 11">J1M15</strain>
    </source>
</reference>
<dbReference type="InterPro" id="IPR017871">
    <property type="entry name" value="ABC_transporter-like_CS"/>
</dbReference>
<dbReference type="SMART" id="SM00382">
    <property type="entry name" value="AAA"/>
    <property type="match status" value="1"/>
</dbReference>
<evidence type="ECO:0000313" key="11">
    <source>
        <dbReference type="Proteomes" id="UP000824504"/>
    </source>
</evidence>
<evidence type="ECO:0000256" key="1">
    <source>
        <dbReference type="ARBA" id="ARBA00004429"/>
    </source>
</evidence>
<dbReference type="EMBL" id="CP079216">
    <property type="protein sequence ID" value="QXT62153.1"/>
    <property type="molecule type" value="Genomic_DNA"/>
</dbReference>
<organism evidence="10 11">
    <name type="scientific">Tessaracoccus palaemonis</name>
    <dbReference type="NCBI Taxonomy" id="2829499"/>
    <lineage>
        <taxon>Bacteria</taxon>
        <taxon>Bacillati</taxon>
        <taxon>Actinomycetota</taxon>
        <taxon>Actinomycetes</taxon>
        <taxon>Propionibacteriales</taxon>
        <taxon>Propionibacteriaceae</taxon>
        <taxon>Tessaracoccus</taxon>
    </lineage>
</organism>
<dbReference type="RefSeq" id="WP_219080757.1">
    <property type="nucleotide sequence ID" value="NZ_CP079216.1"/>
</dbReference>
<dbReference type="PANTHER" id="PTHR42798:SF6">
    <property type="entry name" value="CELL DIVISION ATP-BINDING PROTEIN FTSE"/>
    <property type="match status" value="1"/>
</dbReference>
<evidence type="ECO:0000256" key="5">
    <source>
        <dbReference type="ARBA" id="ARBA00022989"/>
    </source>
</evidence>
<keyword evidence="4 8" id="KW-0812">Transmembrane</keyword>